<comment type="cofactor">
    <cofactor evidence="1">
        <name>FAD</name>
        <dbReference type="ChEBI" id="CHEBI:57692"/>
    </cofactor>
</comment>
<keyword evidence="4 6" id="KW-0560">Oxidoreductase</keyword>
<dbReference type="Gene3D" id="3.30.70.2740">
    <property type="match status" value="1"/>
</dbReference>
<dbReference type="InterPro" id="IPR016164">
    <property type="entry name" value="FAD-linked_Oxase-like_C"/>
</dbReference>
<evidence type="ECO:0000313" key="6">
    <source>
        <dbReference type="EMBL" id="CAI8868537.1"/>
    </source>
</evidence>
<dbReference type="InterPro" id="IPR016171">
    <property type="entry name" value="Vanillyl_alc_oxidase_C-sub2"/>
</dbReference>
<dbReference type="InterPro" id="IPR036318">
    <property type="entry name" value="FAD-bd_PCMH-like_sf"/>
</dbReference>
<accession>A0ABN8X4E7</accession>
<dbReference type="SUPFAM" id="SSF56176">
    <property type="entry name" value="FAD-binding/transporter-associated domain-like"/>
    <property type="match status" value="1"/>
</dbReference>
<evidence type="ECO:0000259" key="5">
    <source>
        <dbReference type="PROSITE" id="PS51387"/>
    </source>
</evidence>
<dbReference type="InterPro" id="IPR004113">
    <property type="entry name" value="FAD-bd_oxidored_4_C"/>
</dbReference>
<sequence>MALSSAFLRRLAEIFPPGSLYTDPADCWAYGYDNSRRQALPEAVVFPTTHAQTVELTRLCNEHRVSLTARGRGTGTTGATVPLRGGVVASFERMNRVVEFSPGNRYIVVEPGLTNQALQDFLKPHGFFWPPDPTSASFCSIGGNLAYNSAGPRAVKYGTPRENTLALRAVTGQGTEIRTGVFTTKGVVGYDLTRLLLGSEGTLALITEAVLKLTPLPEAKRTMRAVYADLDHATEAITRIMAQPAVPCALEFIDGNAIELIRRYSRAELPERAGALLMIEVDGFAEGLAVQTESVRRAAGNEGLLEFRVAETADEIEALWQTRKALSPALRKVAPKKINEDVVVPVTELPKLIAGLNELSRRFDLPIVNFGHAGNGNIHVNLLFDPDKPGETEKAHQCLDEMFSLVLRLHGTLSGEHGVGLEKRDFVDREIDSGALDLMRAIKHQFDPNNILNPDKTLPLHHR</sequence>
<reference evidence="6 7" key="1">
    <citation type="submission" date="2023-03" db="EMBL/GenBank/DDBJ databases">
        <authorList>
            <person name="Pearce D."/>
        </authorList>
    </citation>
    <scope>NUCLEOTIDE SEQUENCE [LARGE SCALE GENOMIC DNA]</scope>
    <source>
        <strain evidence="6">Msz</strain>
    </source>
</reference>
<dbReference type="PANTHER" id="PTHR42934:SF2">
    <property type="entry name" value="GLYCOLATE OXIDASE SUBUNIT GLCD"/>
    <property type="match status" value="1"/>
</dbReference>
<evidence type="ECO:0000313" key="7">
    <source>
        <dbReference type="Proteomes" id="UP001162030"/>
    </source>
</evidence>
<proteinExistence type="predicted"/>
<dbReference type="InterPro" id="IPR006094">
    <property type="entry name" value="Oxid_FAD_bind_N"/>
</dbReference>
<dbReference type="Gene3D" id="3.30.465.10">
    <property type="match status" value="1"/>
</dbReference>
<gene>
    <name evidence="6" type="ORF">MSZNOR_2835</name>
</gene>
<organism evidence="6 7">
    <name type="scientific">Methylocaldum szegediense</name>
    <dbReference type="NCBI Taxonomy" id="73780"/>
    <lineage>
        <taxon>Bacteria</taxon>
        <taxon>Pseudomonadati</taxon>
        <taxon>Pseudomonadota</taxon>
        <taxon>Gammaproteobacteria</taxon>
        <taxon>Methylococcales</taxon>
        <taxon>Methylococcaceae</taxon>
        <taxon>Methylocaldum</taxon>
    </lineage>
</organism>
<dbReference type="RefSeq" id="WP_026611322.1">
    <property type="nucleotide sequence ID" value="NZ_OX458333.1"/>
</dbReference>
<name>A0ABN8X4E7_9GAMM</name>
<dbReference type="PROSITE" id="PS51387">
    <property type="entry name" value="FAD_PCMH"/>
    <property type="match status" value="1"/>
</dbReference>
<dbReference type="EC" id="1.1.3.15" evidence="6"/>
<dbReference type="InterPro" id="IPR016166">
    <property type="entry name" value="FAD-bd_PCMH"/>
</dbReference>
<evidence type="ECO:0000256" key="1">
    <source>
        <dbReference type="ARBA" id="ARBA00001974"/>
    </source>
</evidence>
<dbReference type="GO" id="GO:0003973">
    <property type="term" value="F:(S)-2-hydroxy-acid oxidase activity"/>
    <property type="evidence" value="ECO:0007669"/>
    <property type="project" value="UniProtKB-EC"/>
</dbReference>
<dbReference type="InterPro" id="IPR016169">
    <property type="entry name" value="FAD-bd_PCMH_sub2"/>
</dbReference>
<evidence type="ECO:0000256" key="4">
    <source>
        <dbReference type="ARBA" id="ARBA00023002"/>
    </source>
</evidence>
<evidence type="ECO:0000256" key="2">
    <source>
        <dbReference type="ARBA" id="ARBA00022630"/>
    </source>
</evidence>
<keyword evidence="7" id="KW-1185">Reference proteome</keyword>
<dbReference type="Proteomes" id="UP001162030">
    <property type="component" value="Chromosome"/>
</dbReference>
<dbReference type="Pfam" id="PF01565">
    <property type="entry name" value="FAD_binding_4"/>
    <property type="match status" value="1"/>
</dbReference>
<dbReference type="EMBL" id="OX458333">
    <property type="protein sequence ID" value="CAI8868537.1"/>
    <property type="molecule type" value="Genomic_DNA"/>
</dbReference>
<dbReference type="InterPro" id="IPR051914">
    <property type="entry name" value="FAD-linked_OxidoTrans_Type4"/>
</dbReference>
<dbReference type="Gene3D" id="1.10.45.10">
    <property type="entry name" value="Vanillyl-alcohol Oxidase, Chain A, domain 4"/>
    <property type="match status" value="1"/>
</dbReference>
<dbReference type="SUPFAM" id="SSF55103">
    <property type="entry name" value="FAD-linked oxidases, C-terminal domain"/>
    <property type="match status" value="1"/>
</dbReference>
<keyword evidence="3" id="KW-0274">FAD</keyword>
<dbReference type="Pfam" id="PF02913">
    <property type="entry name" value="FAD-oxidase_C"/>
    <property type="match status" value="1"/>
</dbReference>
<protein>
    <submittedName>
        <fullName evidence="6">Glycolate oxidase</fullName>
        <ecNumber evidence="6">1.1.3.15</ecNumber>
    </submittedName>
</protein>
<evidence type="ECO:0000256" key="3">
    <source>
        <dbReference type="ARBA" id="ARBA00022827"/>
    </source>
</evidence>
<feature type="domain" description="FAD-binding PCMH-type" evidence="5">
    <location>
        <begin position="37"/>
        <end position="216"/>
    </location>
</feature>
<keyword evidence="2" id="KW-0285">Flavoprotein</keyword>
<dbReference type="PANTHER" id="PTHR42934">
    <property type="entry name" value="GLYCOLATE OXIDASE SUBUNIT GLCD"/>
    <property type="match status" value="1"/>
</dbReference>